<accession>A0A075LP20</accession>
<evidence type="ECO:0000256" key="1">
    <source>
        <dbReference type="ARBA" id="ARBA00010211"/>
    </source>
</evidence>
<dbReference type="GO" id="GO:0046872">
    <property type="term" value="F:metal ion binding"/>
    <property type="evidence" value="ECO:0007669"/>
    <property type="project" value="UniProtKB-KW"/>
</dbReference>
<dbReference type="RefSeq" id="WP_038563756.1">
    <property type="nucleotide sequence ID" value="NZ_CP008876.1"/>
</dbReference>
<evidence type="ECO:0000313" key="5">
    <source>
        <dbReference type="Proteomes" id="UP000027980"/>
    </source>
</evidence>
<dbReference type="InterPro" id="IPR036663">
    <property type="entry name" value="Fumarylacetoacetase_C_sf"/>
</dbReference>
<protein>
    <submittedName>
        <fullName evidence="4">2-hydroxyhepta-2,4-diene-1,7-dioate isomerase</fullName>
    </submittedName>
</protein>
<dbReference type="SUPFAM" id="SSF56529">
    <property type="entry name" value="FAH"/>
    <property type="match status" value="1"/>
</dbReference>
<dbReference type="InterPro" id="IPR051121">
    <property type="entry name" value="FAH"/>
</dbReference>
<proteinExistence type="inferred from homology"/>
<dbReference type="GO" id="GO:0019752">
    <property type="term" value="P:carboxylic acid metabolic process"/>
    <property type="evidence" value="ECO:0007669"/>
    <property type="project" value="UniProtKB-ARBA"/>
</dbReference>
<dbReference type="PANTHER" id="PTHR42796">
    <property type="entry name" value="FUMARYLACETOACETATE HYDROLASE DOMAIN-CONTAINING PROTEIN 2A-RELATED"/>
    <property type="match status" value="1"/>
</dbReference>
<dbReference type="Pfam" id="PF01557">
    <property type="entry name" value="FAA_hydrolase"/>
    <property type="match status" value="1"/>
</dbReference>
<dbReference type="KEGG" id="tap:GZ22_14550"/>
<dbReference type="InterPro" id="IPR011234">
    <property type="entry name" value="Fumarylacetoacetase-like_C"/>
</dbReference>
<name>A0A075LP20_9BACI</name>
<keyword evidence="4" id="KW-0413">Isomerase</keyword>
<dbReference type="Gene3D" id="3.90.850.10">
    <property type="entry name" value="Fumarylacetoacetase-like, C-terminal domain"/>
    <property type="match status" value="1"/>
</dbReference>
<evidence type="ECO:0000313" key="4">
    <source>
        <dbReference type="EMBL" id="AIF67737.1"/>
    </source>
</evidence>
<dbReference type="OrthoDB" id="9805307at2"/>
<reference evidence="4 5" key="1">
    <citation type="submission" date="2014-07" db="EMBL/GenBank/DDBJ databases">
        <title>Complete genome sequence of a moderately halophilic bacterium Terribacillus aidingensis MP602, isolated from Cryptomeria fortunei in Tianmu mountain in China.</title>
        <authorList>
            <person name="Wang Y."/>
            <person name="Lu P."/>
            <person name="Zhang L."/>
        </authorList>
    </citation>
    <scope>NUCLEOTIDE SEQUENCE [LARGE SCALE GENOMIC DNA]</scope>
    <source>
        <strain evidence="4 5">MP602</strain>
    </source>
</reference>
<dbReference type="EMBL" id="CP008876">
    <property type="protein sequence ID" value="AIF67737.1"/>
    <property type="molecule type" value="Genomic_DNA"/>
</dbReference>
<evidence type="ECO:0000259" key="3">
    <source>
        <dbReference type="Pfam" id="PF01557"/>
    </source>
</evidence>
<comment type="similarity">
    <text evidence="1">Belongs to the FAH family.</text>
</comment>
<dbReference type="FunFam" id="3.90.850.10:FF:000002">
    <property type="entry name" value="2-hydroxyhepta-2,4-diene-1,7-dioate isomerase"/>
    <property type="match status" value="1"/>
</dbReference>
<dbReference type="GO" id="GO:0016853">
    <property type="term" value="F:isomerase activity"/>
    <property type="evidence" value="ECO:0007669"/>
    <property type="project" value="UniProtKB-KW"/>
</dbReference>
<sequence length="314" mass="34989">MKLVAYKVGRDLNPYRIGSRVEGRIIDLQEAYRRYLLSESEIDLAMTVESLLPADPNAFYSMGPHAMKRAFRAEAFALAEGLEEVQYRAEEIILGPPVPKPGKIICVGLNYKDHIEEMGRELPEYPVLFGKFANAVCAHDQGVYHSKLTEKLDYEGELAVVIGRRAQEVTESEAMDYIAGYTVANDVSARDLQRRTPQFLQGKTLDRSAPMGPHLVTAEEIDDVSNLAIRTFVNGEKRQDSSTKHLIFSVPHLVSFISGIMTLEPGDIIMTGTPNGVGFAMDPPQFLKNGDVVEIEIEEIGQLRNKIIPKPSRI</sequence>
<feature type="domain" description="Fumarylacetoacetase-like C-terminal" evidence="3">
    <location>
        <begin position="103"/>
        <end position="307"/>
    </location>
</feature>
<dbReference type="Proteomes" id="UP000027980">
    <property type="component" value="Chromosome"/>
</dbReference>
<evidence type="ECO:0000256" key="2">
    <source>
        <dbReference type="ARBA" id="ARBA00022723"/>
    </source>
</evidence>
<gene>
    <name evidence="4" type="ORF">GZ22_14550</name>
</gene>
<organism evidence="4 5">
    <name type="scientific">Terribacillus saccharophilus</name>
    <dbReference type="NCBI Taxonomy" id="361277"/>
    <lineage>
        <taxon>Bacteria</taxon>
        <taxon>Bacillati</taxon>
        <taxon>Bacillota</taxon>
        <taxon>Bacilli</taxon>
        <taxon>Bacillales</taxon>
        <taxon>Bacillaceae</taxon>
        <taxon>Terribacillus</taxon>
    </lineage>
</organism>
<dbReference type="HOGENOM" id="CLU_028458_3_3_9"/>
<dbReference type="PANTHER" id="PTHR42796:SF4">
    <property type="entry name" value="FUMARYLACETOACETATE HYDROLASE DOMAIN-CONTAINING PROTEIN 2A"/>
    <property type="match status" value="1"/>
</dbReference>
<dbReference type="AlphaFoldDB" id="A0A075LP20"/>
<dbReference type="GeneID" id="34223304"/>
<keyword evidence="2" id="KW-0479">Metal-binding</keyword>